<dbReference type="RefSeq" id="WP_150446828.1">
    <property type="nucleotide sequence ID" value="NZ_VYQE01000008.1"/>
</dbReference>
<dbReference type="AlphaFoldDB" id="A0A5J5GAC1"/>
<evidence type="ECO:0000313" key="1">
    <source>
        <dbReference type="EMBL" id="KAA9005047.1"/>
    </source>
</evidence>
<organism evidence="1 2">
    <name type="scientific">Histidinibacterium aquaticum</name>
    <dbReference type="NCBI Taxonomy" id="2613962"/>
    <lineage>
        <taxon>Bacteria</taxon>
        <taxon>Pseudomonadati</taxon>
        <taxon>Pseudomonadota</taxon>
        <taxon>Alphaproteobacteria</taxon>
        <taxon>Rhodobacterales</taxon>
        <taxon>Paracoccaceae</taxon>
        <taxon>Histidinibacterium</taxon>
    </lineage>
</organism>
<protein>
    <recommendedName>
        <fullName evidence="3">NodB homology domain-containing protein</fullName>
    </recommendedName>
</protein>
<proteinExistence type="predicted"/>
<gene>
    <name evidence="1" type="ORF">F3S47_18635</name>
</gene>
<accession>A0A5J5GAC1</accession>
<name>A0A5J5GAC1_9RHOB</name>
<dbReference type="Proteomes" id="UP000326554">
    <property type="component" value="Unassembled WGS sequence"/>
</dbReference>
<reference evidence="1 2" key="1">
    <citation type="submission" date="2019-09" db="EMBL/GenBank/DDBJ databases">
        <authorList>
            <person name="Park J.-S."/>
            <person name="Choi H.-J."/>
        </authorList>
    </citation>
    <scope>NUCLEOTIDE SEQUENCE [LARGE SCALE GENOMIC DNA]</scope>
    <source>
        <strain evidence="1 2">176SS1-4</strain>
    </source>
</reference>
<comment type="caution">
    <text evidence="1">The sequence shown here is derived from an EMBL/GenBank/DDBJ whole genome shotgun (WGS) entry which is preliminary data.</text>
</comment>
<dbReference type="Gene3D" id="3.20.20.370">
    <property type="entry name" value="Glycoside hydrolase/deacetylase"/>
    <property type="match status" value="1"/>
</dbReference>
<dbReference type="EMBL" id="VYQE01000008">
    <property type="protein sequence ID" value="KAA9005047.1"/>
    <property type="molecule type" value="Genomic_DNA"/>
</dbReference>
<sequence>MPPPIQDRESFHYDEYREILALYAGRLVDFADAPGRLDFVLLRHDVEFSLDRALALARVEAEAGVTSSFFVQVTSDAYNPAGPQGREALEEIRSLGHRIGLHFHRHGLEALGPAHEREFDLQVAILEGILDRAIDRFSFHRPAPWQLALREDSYRGRINAYGPSFFDVSPPPRAIRYCSDSRRRWAHGHPFDVTEEARVQILTHPCEWSDELRGTEGNFAAVSELATRRLEKTFSLECTHYPFEAE</sequence>
<evidence type="ECO:0000313" key="2">
    <source>
        <dbReference type="Proteomes" id="UP000326554"/>
    </source>
</evidence>
<evidence type="ECO:0008006" key="3">
    <source>
        <dbReference type="Google" id="ProtNLM"/>
    </source>
</evidence>
<keyword evidence="2" id="KW-1185">Reference proteome</keyword>